<dbReference type="RefSeq" id="WP_169623868.1">
    <property type="nucleotide sequence ID" value="NZ_JABBNT010000001.1"/>
</dbReference>
<protein>
    <recommendedName>
        <fullName evidence="3">HNH endonuclease 5 domain-containing protein</fullName>
    </recommendedName>
</protein>
<evidence type="ECO:0000313" key="1">
    <source>
        <dbReference type="EMBL" id="NMM43602.1"/>
    </source>
</evidence>
<reference evidence="1 2" key="1">
    <citation type="submission" date="2020-04" db="EMBL/GenBank/DDBJ databases">
        <title>Rhodospirillaceae bacterium KN72 isolated from deep sea.</title>
        <authorList>
            <person name="Zhang D.-C."/>
        </authorList>
    </citation>
    <scope>NUCLEOTIDE SEQUENCE [LARGE SCALE GENOMIC DNA]</scope>
    <source>
        <strain evidence="1 2">KN72</strain>
    </source>
</reference>
<proteinExistence type="predicted"/>
<dbReference type="Proteomes" id="UP000539372">
    <property type="component" value="Unassembled WGS sequence"/>
</dbReference>
<organism evidence="1 2">
    <name type="scientific">Pacificispira spongiicola</name>
    <dbReference type="NCBI Taxonomy" id="2729598"/>
    <lineage>
        <taxon>Bacteria</taxon>
        <taxon>Pseudomonadati</taxon>
        <taxon>Pseudomonadota</taxon>
        <taxon>Alphaproteobacteria</taxon>
        <taxon>Rhodospirillales</taxon>
        <taxon>Rhodospirillaceae</taxon>
        <taxon>Pacificispira</taxon>
    </lineage>
</organism>
<evidence type="ECO:0008006" key="3">
    <source>
        <dbReference type="Google" id="ProtNLM"/>
    </source>
</evidence>
<name>A0A7Y0DXV1_9PROT</name>
<evidence type="ECO:0000313" key="2">
    <source>
        <dbReference type="Proteomes" id="UP000539372"/>
    </source>
</evidence>
<accession>A0A7Y0DXV1</accession>
<dbReference type="EMBL" id="JABBNT010000001">
    <property type="protein sequence ID" value="NMM43602.1"/>
    <property type="molecule type" value="Genomic_DNA"/>
</dbReference>
<keyword evidence="2" id="KW-1185">Reference proteome</keyword>
<dbReference type="AlphaFoldDB" id="A0A7Y0DXV1"/>
<gene>
    <name evidence="1" type="ORF">HH303_03875</name>
</gene>
<comment type="caution">
    <text evidence="1">The sequence shown here is derived from an EMBL/GenBank/DDBJ whole genome shotgun (WGS) entry which is preliminary data.</text>
</comment>
<sequence length="83" mass="9031">MVQKFQNWGDNRNKGTCVHCGAPNETRDHAPSIIFLDDPLPSDLPVSPSCARCNQGFSDDELYLAALLESVISGTADPEKIGR</sequence>